<dbReference type="Proteomes" id="UP000660110">
    <property type="component" value="Unassembled WGS sequence"/>
</dbReference>
<reference evidence="1" key="1">
    <citation type="journal article" date="2014" name="Int. J. Syst. Evol. Microbiol.">
        <title>Complete genome sequence of Corynebacterium casei LMG S-19264T (=DSM 44701T), isolated from a smear-ripened cheese.</title>
        <authorList>
            <consortium name="US DOE Joint Genome Institute (JGI-PGF)"/>
            <person name="Walter F."/>
            <person name="Albersmeier A."/>
            <person name="Kalinowski J."/>
            <person name="Ruckert C."/>
        </authorList>
    </citation>
    <scope>NUCLEOTIDE SEQUENCE</scope>
    <source>
        <strain evidence="1">CGMCC 1.12153</strain>
    </source>
</reference>
<evidence type="ECO:0000313" key="2">
    <source>
        <dbReference type="Proteomes" id="UP000660110"/>
    </source>
</evidence>
<gene>
    <name evidence="1" type="ORF">GCM10010954_28770</name>
</gene>
<sequence>MSKRLFSDKDIQTLQGTPYVKIVSTKVWGRYVAKDKYGVCPPFLLSTNAVGVRHFHFSRGVGFSQSLTPAILIKSPKYTLKVRQLIVITMLLQFSRV</sequence>
<accession>A0A917EZ80</accession>
<proteinExistence type="predicted"/>
<organism evidence="1 2">
    <name type="scientific">Halobacillus andaensis</name>
    <dbReference type="NCBI Taxonomy" id="1176239"/>
    <lineage>
        <taxon>Bacteria</taxon>
        <taxon>Bacillati</taxon>
        <taxon>Bacillota</taxon>
        <taxon>Bacilli</taxon>
        <taxon>Bacillales</taxon>
        <taxon>Bacillaceae</taxon>
        <taxon>Halobacillus</taxon>
    </lineage>
</organism>
<evidence type="ECO:0000313" key="1">
    <source>
        <dbReference type="EMBL" id="GGF27896.1"/>
    </source>
</evidence>
<comment type="caution">
    <text evidence="1">The sequence shown here is derived from an EMBL/GenBank/DDBJ whole genome shotgun (WGS) entry which is preliminary data.</text>
</comment>
<dbReference type="AlphaFoldDB" id="A0A917EZ80"/>
<protein>
    <submittedName>
        <fullName evidence="1">Uncharacterized protein</fullName>
    </submittedName>
</protein>
<dbReference type="EMBL" id="BMEL01000003">
    <property type="protein sequence ID" value="GGF27896.1"/>
    <property type="molecule type" value="Genomic_DNA"/>
</dbReference>
<keyword evidence="2" id="KW-1185">Reference proteome</keyword>
<reference evidence="1" key="2">
    <citation type="submission" date="2020-09" db="EMBL/GenBank/DDBJ databases">
        <authorList>
            <person name="Sun Q."/>
            <person name="Zhou Y."/>
        </authorList>
    </citation>
    <scope>NUCLEOTIDE SEQUENCE</scope>
    <source>
        <strain evidence="1">CGMCC 1.12153</strain>
    </source>
</reference>
<name>A0A917EZ80_HALAA</name>